<name>A0ABS7PK64_9SPHN</name>
<dbReference type="InterPro" id="IPR038765">
    <property type="entry name" value="Papain-like_cys_pep_sf"/>
</dbReference>
<dbReference type="Pfam" id="PF00797">
    <property type="entry name" value="Acetyltransf_2"/>
    <property type="match status" value="1"/>
</dbReference>
<dbReference type="Proteomes" id="UP000706039">
    <property type="component" value="Unassembled WGS sequence"/>
</dbReference>
<dbReference type="Gene3D" id="2.40.128.150">
    <property type="entry name" value="Cysteine proteinases"/>
    <property type="match status" value="1"/>
</dbReference>
<dbReference type="SUPFAM" id="SSF54001">
    <property type="entry name" value="Cysteine proteinases"/>
    <property type="match status" value="1"/>
</dbReference>
<protein>
    <submittedName>
        <fullName evidence="2">Arylamine N-acetyltransferase</fullName>
    </submittedName>
</protein>
<dbReference type="InterPro" id="IPR001447">
    <property type="entry name" value="Arylamine_N-AcTrfase"/>
</dbReference>
<dbReference type="Gene3D" id="3.30.2140.10">
    <property type="entry name" value="Arylamine N-acetyltransferase"/>
    <property type="match status" value="1"/>
</dbReference>
<evidence type="ECO:0000313" key="2">
    <source>
        <dbReference type="EMBL" id="MBY8821677.1"/>
    </source>
</evidence>
<dbReference type="RefSeq" id="WP_222988773.1">
    <property type="nucleotide sequence ID" value="NZ_JAINVV010000003.1"/>
</dbReference>
<accession>A0ABS7PK64</accession>
<proteinExistence type="inferred from homology"/>
<keyword evidence="3" id="KW-1185">Reference proteome</keyword>
<evidence type="ECO:0000256" key="1">
    <source>
        <dbReference type="ARBA" id="ARBA00006547"/>
    </source>
</evidence>
<comment type="similarity">
    <text evidence="1">Belongs to the arylamine N-acetyltransferase family.</text>
</comment>
<sequence>MTELAAINSYRPGTIPPNFDGPPDHTDLREAMLERVLERFGFATRPDPTRETLDEIIRQWSRRIGYDNVLKRIYIAERQTGAFPSQDPNEFFAAWLEHGVAAGCWPSAEAMYGLLALLGFRVSRLAGTMPEVPDPLLPAHGGLNVTIDGRVYRADPSLGAEAALPLIAGERTAQKSQAHGIWCEGDGVVWWRPGHMRNPLSTVMWLEDLSPAFYTYRNEATKAFSIFNHSLYVRKNRDDGVLTYGRGALITVDPQGNLSATPVDPKDAPAILVERFALSEAIVARVPIADDDGAGFA</sequence>
<evidence type="ECO:0000313" key="3">
    <source>
        <dbReference type="Proteomes" id="UP000706039"/>
    </source>
</evidence>
<reference evidence="2 3" key="1">
    <citation type="submission" date="2021-08" db="EMBL/GenBank/DDBJ databases">
        <authorList>
            <person name="Tuo L."/>
        </authorList>
    </citation>
    <scope>NUCLEOTIDE SEQUENCE [LARGE SCALE GENOMIC DNA]</scope>
    <source>
        <strain evidence="2 3">JCM 31229</strain>
    </source>
</reference>
<comment type="caution">
    <text evidence="2">The sequence shown here is derived from an EMBL/GenBank/DDBJ whole genome shotgun (WGS) entry which is preliminary data.</text>
</comment>
<gene>
    <name evidence="2" type="ORF">K7G82_05195</name>
</gene>
<dbReference type="EMBL" id="JAINVV010000003">
    <property type="protein sequence ID" value="MBY8821677.1"/>
    <property type="molecule type" value="Genomic_DNA"/>
</dbReference>
<organism evidence="2 3">
    <name type="scientific">Sphingomonas colocasiae</name>
    <dbReference type="NCBI Taxonomy" id="1848973"/>
    <lineage>
        <taxon>Bacteria</taxon>
        <taxon>Pseudomonadati</taxon>
        <taxon>Pseudomonadota</taxon>
        <taxon>Alphaproteobacteria</taxon>
        <taxon>Sphingomonadales</taxon>
        <taxon>Sphingomonadaceae</taxon>
        <taxon>Sphingomonas</taxon>
    </lineage>
</organism>